<organism evidence="1 2">
    <name type="scientific">Flavobacterium granuli</name>
    <dbReference type="NCBI Taxonomy" id="280093"/>
    <lineage>
        <taxon>Bacteria</taxon>
        <taxon>Pseudomonadati</taxon>
        <taxon>Bacteroidota</taxon>
        <taxon>Flavobacteriia</taxon>
        <taxon>Flavobacteriales</taxon>
        <taxon>Flavobacteriaceae</taxon>
        <taxon>Flavobacterium</taxon>
    </lineage>
</organism>
<evidence type="ECO:0000313" key="2">
    <source>
        <dbReference type="Proteomes" id="UP001261871"/>
    </source>
</evidence>
<name>A0ABU1RXZ2_9FLAO</name>
<accession>A0ABU1RXZ2</accession>
<sequence>MENQIENVLVFATNIATENDKQKISNILDGNTEIQQWTLDLEDIDRVLRIVSDTLSEEQIIKLLDNKNFNCSALE</sequence>
<protein>
    <submittedName>
        <fullName evidence="1">tRNA G26 N,N-dimethylase Trm1</fullName>
    </submittedName>
</protein>
<dbReference type="Proteomes" id="UP001261871">
    <property type="component" value="Unassembled WGS sequence"/>
</dbReference>
<dbReference type="RefSeq" id="WP_310003229.1">
    <property type="nucleotide sequence ID" value="NZ_JAVDTX010000001.1"/>
</dbReference>
<proteinExistence type="predicted"/>
<dbReference type="EMBL" id="JAVDTX010000001">
    <property type="protein sequence ID" value="MDR6843637.1"/>
    <property type="molecule type" value="Genomic_DNA"/>
</dbReference>
<reference evidence="1 2" key="1">
    <citation type="submission" date="2023-07" db="EMBL/GenBank/DDBJ databases">
        <title>Sorghum-associated microbial communities from plants grown in Nebraska, USA.</title>
        <authorList>
            <person name="Schachtman D."/>
        </authorList>
    </citation>
    <scope>NUCLEOTIDE SEQUENCE [LARGE SCALE GENOMIC DNA]</scope>
    <source>
        <strain evidence="1 2">BE124</strain>
    </source>
</reference>
<comment type="caution">
    <text evidence="1">The sequence shown here is derived from an EMBL/GenBank/DDBJ whole genome shotgun (WGS) entry which is preliminary data.</text>
</comment>
<gene>
    <name evidence="1" type="ORF">J2W95_000317</name>
</gene>
<keyword evidence="2" id="KW-1185">Reference proteome</keyword>
<evidence type="ECO:0000313" key="1">
    <source>
        <dbReference type="EMBL" id="MDR6843637.1"/>
    </source>
</evidence>